<feature type="region of interest" description="Disordered" evidence="1">
    <location>
        <begin position="498"/>
        <end position="571"/>
    </location>
</feature>
<keyword evidence="3" id="KW-1185">Reference proteome</keyword>
<proteinExistence type="predicted"/>
<accession>A0ABT4A4I8</accession>
<comment type="caution">
    <text evidence="2">The sequence shown here is derived from an EMBL/GenBank/DDBJ whole genome shotgun (WGS) entry which is preliminary data.</text>
</comment>
<reference evidence="2 3" key="1">
    <citation type="submission" date="2022-11" db="EMBL/GenBank/DDBJ databases">
        <title>Minimal conservation of predation-associated metabolite biosynthetic gene clusters underscores biosynthetic potential of Myxococcota including descriptions for ten novel species: Archangium lansinium sp. nov., Myxococcus landrumus sp. nov., Nannocystis bai.</title>
        <authorList>
            <person name="Ahearne A."/>
            <person name="Stevens C."/>
            <person name="Phillips K."/>
        </authorList>
    </citation>
    <scope>NUCLEOTIDE SEQUENCE [LARGE SCALE GENOMIC DNA]</scope>
    <source>
        <strain evidence="2 3">MIWBW</strain>
    </source>
</reference>
<evidence type="ECO:0000313" key="2">
    <source>
        <dbReference type="EMBL" id="MCY1076558.1"/>
    </source>
</evidence>
<dbReference type="Proteomes" id="UP001207654">
    <property type="component" value="Unassembled WGS sequence"/>
</dbReference>
<evidence type="ECO:0000256" key="1">
    <source>
        <dbReference type="SAM" id="MobiDB-lite"/>
    </source>
</evidence>
<name>A0ABT4A4I8_9BACT</name>
<dbReference type="RefSeq" id="WP_267535437.1">
    <property type="nucleotide sequence ID" value="NZ_JAPNKA010000001.1"/>
</dbReference>
<sequence>MAGFLSSFVLTGLLAAGPGAFSFDGPEVSARTTGNVGFFTQGAVPFTDLFERGTGSVELSVRDRIADPRATYGDAGSLVATFDLGGDSYRVELDQAGFPPAQARNGLPEMGPLPGAPAQPIAGGVVLDQDMHGGAMLGSYNTSRVHAAAAVWGVGRVWRNGELLTDAAVIHASALAQGAHADDGTFRTLPVARPGDTELTVLVWNLPREAEPRGFIQFDFDDVAITVNGTDVPAVAVVPTAGTVAGVAPPTSPVPGGTSLGAVPNSALSQQQGVGGSGVVVTGQTGTDAVDGLSDPVRTQQLAPVADTTLPGPASLQGGVIDPFLNPGRVTPLNQDPTQPGVETPGTVGSTTTPIVPDAFLTPELPGRVAINANEPGAPGQLDAQFPGQTTPIVPQAFQNNPARVTIGDELPPTTVGGFVPLTPAPQSSTFLSTQGSFSVVPLVPGVAGPEFTFGGTRVASGVVRTPSPAQVQTPAVPFVATPQPLTAQQPVPLVATPPPLNGQPPVPLIATPPPLNSQPVSATPPGASAPATTQGAGSVPGLVPANPNAGGSPAATTPAVSTPGGAAPSP</sequence>
<organism evidence="2 3">
    <name type="scientific">Archangium lansingense</name>
    <dbReference type="NCBI Taxonomy" id="2995310"/>
    <lineage>
        <taxon>Bacteria</taxon>
        <taxon>Pseudomonadati</taxon>
        <taxon>Myxococcota</taxon>
        <taxon>Myxococcia</taxon>
        <taxon>Myxococcales</taxon>
        <taxon>Cystobacterineae</taxon>
        <taxon>Archangiaceae</taxon>
        <taxon>Archangium</taxon>
    </lineage>
</organism>
<feature type="compositionally biased region" description="Low complexity" evidence="1">
    <location>
        <begin position="545"/>
        <end position="556"/>
    </location>
</feature>
<feature type="compositionally biased region" description="Low complexity" evidence="1">
    <location>
        <begin position="522"/>
        <end position="538"/>
    </location>
</feature>
<feature type="compositionally biased region" description="Pro residues" evidence="1">
    <location>
        <begin position="498"/>
        <end position="517"/>
    </location>
</feature>
<dbReference type="EMBL" id="JAPNKA010000001">
    <property type="protein sequence ID" value="MCY1076558.1"/>
    <property type="molecule type" value="Genomic_DNA"/>
</dbReference>
<evidence type="ECO:0000313" key="3">
    <source>
        <dbReference type="Proteomes" id="UP001207654"/>
    </source>
</evidence>
<protein>
    <submittedName>
        <fullName evidence="2">Elastin</fullName>
    </submittedName>
</protein>
<feature type="region of interest" description="Disordered" evidence="1">
    <location>
        <begin position="333"/>
        <end position="352"/>
    </location>
</feature>
<gene>
    <name evidence="2" type="ORF">OV287_18940</name>
</gene>